<accession>M5EPA8</accession>
<evidence type="ECO:0000256" key="1">
    <source>
        <dbReference type="SAM" id="MobiDB-lite"/>
    </source>
</evidence>
<name>M5EPA8_9HYPH</name>
<protein>
    <submittedName>
        <fullName evidence="2">Uncharacterized protein</fullName>
    </submittedName>
</protein>
<gene>
    <name evidence="2" type="ORF">MESS2_20002</name>
</gene>
<dbReference type="AlphaFoldDB" id="M5EPA8"/>
<reference evidence="2 3" key="1">
    <citation type="submission" date="2013-02" db="EMBL/GenBank/DDBJ databases">
        <authorList>
            <person name="Genoscope - CEA"/>
        </authorList>
    </citation>
    <scope>NUCLEOTIDE SEQUENCE [LARGE SCALE GENOMIC DNA]</scope>
    <source>
        <strain evidence="2 3">STM 2683</strain>
    </source>
</reference>
<dbReference type="STRING" id="1297569.MESS2_20002"/>
<comment type="caution">
    <text evidence="2">The sequence shown here is derived from an EMBL/GenBank/DDBJ whole genome shotgun (WGS) entry which is preliminary data.</text>
</comment>
<keyword evidence="3" id="KW-1185">Reference proteome</keyword>
<dbReference type="Proteomes" id="UP000012062">
    <property type="component" value="Unassembled WGS sequence"/>
</dbReference>
<feature type="region of interest" description="Disordered" evidence="1">
    <location>
        <begin position="122"/>
        <end position="151"/>
    </location>
</feature>
<evidence type="ECO:0000313" key="2">
    <source>
        <dbReference type="EMBL" id="CCV05980.1"/>
    </source>
</evidence>
<sequence length="151" mass="16140">MCPVEKQRQLRLILTIVFLGPGRQLAMALMRLSMHPLNVHGGPAFDSSRTRLAPEGCEGLNDPDEFGPWHCIWYCTANCNRNQGKSGGGRGVMTRVYRVGLGGGLAGGVILSGHGGATRFSNADPYGPARYDPAVAGRGRRASRRECGSEG</sequence>
<organism evidence="2 3">
    <name type="scientific">Mesorhizobium metallidurans STM 2683</name>
    <dbReference type="NCBI Taxonomy" id="1297569"/>
    <lineage>
        <taxon>Bacteria</taxon>
        <taxon>Pseudomonadati</taxon>
        <taxon>Pseudomonadota</taxon>
        <taxon>Alphaproteobacteria</taxon>
        <taxon>Hyphomicrobiales</taxon>
        <taxon>Phyllobacteriaceae</taxon>
        <taxon>Mesorhizobium</taxon>
    </lineage>
</organism>
<evidence type="ECO:0000313" key="3">
    <source>
        <dbReference type="Proteomes" id="UP000012062"/>
    </source>
</evidence>
<dbReference type="EMBL" id="CAUM01000084">
    <property type="protein sequence ID" value="CCV05980.1"/>
    <property type="molecule type" value="Genomic_DNA"/>
</dbReference>
<proteinExistence type="predicted"/>